<evidence type="ECO:0000256" key="3">
    <source>
        <dbReference type="ARBA" id="ARBA00012305"/>
    </source>
</evidence>
<proteinExistence type="inferred from homology"/>
<dbReference type="EC" id="4.1.1.31" evidence="3 9"/>
<dbReference type="GO" id="GO:0015977">
    <property type="term" value="P:carbon fixation"/>
    <property type="evidence" value="ECO:0007669"/>
    <property type="project" value="UniProtKB-UniRule"/>
</dbReference>
<dbReference type="HOGENOM" id="CLU_006557_2_0_11"/>
<dbReference type="PANTHER" id="PTHR30523">
    <property type="entry name" value="PHOSPHOENOLPYRUVATE CARBOXYLASE"/>
    <property type="match status" value="1"/>
</dbReference>
<evidence type="ECO:0000256" key="2">
    <source>
        <dbReference type="ARBA" id="ARBA00008346"/>
    </source>
</evidence>
<dbReference type="STRING" id="743718.Isova_2904"/>
<evidence type="ECO:0000256" key="11">
    <source>
        <dbReference type="SAM" id="MobiDB-lite"/>
    </source>
</evidence>
<dbReference type="GO" id="GO:0006099">
    <property type="term" value="P:tricarboxylic acid cycle"/>
    <property type="evidence" value="ECO:0007669"/>
    <property type="project" value="InterPro"/>
</dbReference>
<reference evidence="12 13" key="1">
    <citation type="submission" date="2011-05" db="EMBL/GenBank/DDBJ databases">
        <title>Complete sequence of Isoptericola variabilis 225.</title>
        <authorList>
            <consortium name="US DOE Joint Genome Institute"/>
            <person name="Lucas S."/>
            <person name="Han J."/>
            <person name="Lapidus A."/>
            <person name="Cheng J.-F."/>
            <person name="Goodwin L."/>
            <person name="Pitluck S."/>
            <person name="Peters L."/>
            <person name="Mikhailova N."/>
            <person name="Zeytun A."/>
            <person name="Han C."/>
            <person name="Tapia R."/>
            <person name="Land M."/>
            <person name="Hauser L."/>
            <person name="Kyrpides N."/>
            <person name="Ivanova N."/>
            <person name="Pagani I."/>
            <person name="Siebers A."/>
            <person name="Allgaier M."/>
            <person name="Thelen M."/>
            <person name="Hugenholtz P."/>
            <person name="Gladden J."/>
            <person name="Woyke T."/>
        </authorList>
    </citation>
    <scope>NUCLEOTIDE SEQUENCE [LARGE SCALE GENOMIC DNA]</scope>
    <source>
        <strain evidence="13">225</strain>
    </source>
</reference>
<dbReference type="eggNOG" id="COG2352">
    <property type="taxonomic scope" value="Bacteria"/>
</dbReference>
<evidence type="ECO:0000256" key="1">
    <source>
        <dbReference type="ARBA" id="ARBA00003670"/>
    </source>
</evidence>
<evidence type="ECO:0000256" key="9">
    <source>
        <dbReference type="HAMAP-Rule" id="MF_00595"/>
    </source>
</evidence>
<comment type="catalytic activity">
    <reaction evidence="8 9">
        <text>oxaloacetate + phosphate = phosphoenolpyruvate + hydrogencarbonate</text>
        <dbReference type="Rhea" id="RHEA:28370"/>
        <dbReference type="ChEBI" id="CHEBI:16452"/>
        <dbReference type="ChEBI" id="CHEBI:17544"/>
        <dbReference type="ChEBI" id="CHEBI:43474"/>
        <dbReference type="ChEBI" id="CHEBI:58702"/>
        <dbReference type="EC" id="4.1.1.31"/>
    </reaction>
</comment>
<feature type="active site" evidence="9">
    <location>
        <position position="569"/>
    </location>
</feature>
<evidence type="ECO:0000256" key="8">
    <source>
        <dbReference type="ARBA" id="ARBA00048995"/>
    </source>
</evidence>
<comment type="cofactor">
    <cofactor evidence="9">
        <name>Mg(2+)</name>
        <dbReference type="ChEBI" id="CHEBI:18420"/>
    </cofactor>
</comment>
<dbReference type="PANTHER" id="PTHR30523:SF6">
    <property type="entry name" value="PHOSPHOENOLPYRUVATE CARBOXYLASE"/>
    <property type="match status" value="1"/>
</dbReference>
<dbReference type="InterPro" id="IPR018129">
    <property type="entry name" value="PEP_COase_Lys_AS"/>
</dbReference>
<name>F6FW45_ISOV2</name>
<evidence type="ECO:0000256" key="6">
    <source>
        <dbReference type="ARBA" id="ARBA00023239"/>
    </source>
</evidence>
<evidence type="ECO:0000256" key="5">
    <source>
        <dbReference type="ARBA" id="ARBA00022842"/>
    </source>
</evidence>
<dbReference type="InterPro" id="IPR022805">
    <property type="entry name" value="PEP_COase_bac/pln-type"/>
</dbReference>
<keyword evidence="13" id="KW-1185">Reference proteome</keyword>
<dbReference type="Pfam" id="PF00311">
    <property type="entry name" value="PEPcase"/>
    <property type="match status" value="2"/>
</dbReference>
<dbReference type="KEGG" id="iva:Isova_2904"/>
<dbReference type="PROSITE" id="PS00781">
    <property type="entry name" value="PEPCASE_1"/>
    <property type="match status" value="1"/>
</dbReference>
<protein>
    <recommendedName>
        <fullName evidence="4 9">Phosphoenolpyruvate carboxylase</fullName>
        <shortName evidence="9">PEPC</shortName>
        <shortName evidence="9">PEPCase</shortName>
        <ecNumber evidence="3 9">4.1.1.31</ecNumber>
    </recommendedName>
</protein>
<dbReference type="EMBL" id="CP002810">
    <property type="protein sequence ID" value="AEG45589.1"/>
    <property type="molecule type" value="Genomic_DNA"/>
</dbReference>
<keyword evidence="6 9" id="KW-0456">Lyase</keyword>
<dbReference type="SUPFAM" id="SSF51621">
    <property type="entry name" value="Phosphoenolpyruvate/pyruvate domain"/>
    <property type="match status" value="1"/>
</dbReference>
<dbReference type="GO" id="GO:0008964">
    <property type="term" value="F:phosphoenolpyruvate carboxylase activity"/>
    <property type="evidence" value="ECO:0007669"/>
    <property type="project" value="UniProtKB-UniRule"/>
</dbReference>
<dbReference type="Gene3D" id="1.20.1440.90">
    <property type="entry name" value="Phosphoenolpyruvate/pyruvate domain"/>
    <property type="match status" value="1"/>
</dbReference>
<evidence type="ECO:0000313" key="13">
    <source>
        <dbReference type="Proteomes" id="UP000009236"/>
    </source>
</evidence>
<evidence type="ECO:0000256" key="10">
    <source>
        <dbReference type="PROSITE-ProRule" id="PRU10111"/>
    </source>
</evidence>
<comment type="similarity">
    <text evidence="2 9">Belongs to the PEPCase type 1 family.</text>
</comment>
<keyword evidence="7 9" id="KW-0120">Carbon dioxide fixation</keyword>
<dbReference type="AlphaFoldDB" id="F6FW45"/>
<evidence type="ECO:0000256" key="7">
    <source>
        <dbReference type="ARBA" id="ARBA00023300"/>
    </source>
</evidence>
<accession>F6FW45</accession>
<dbReference type="InterPro" id="IPR021135">
    <property type="entry name" value="PEP_COase"/>
</dbReference>
<comment type="subunit">
    <text evidence="9">Homotetramer.</text>
</comment>
<dbReference type="GO" id="GO:0006107">
    <property type="term" value="P:oxaloacetate metabolic process"/>
    <property type="evidence" value="ECO:0007669"/>
    <property type="project" value="UniProtKB-UniRule"/>
</dbReference>
<dbReference type="InterPro" id="IPR015813">
    <property type="entry name" value="Pyrv/PenolPyrv_kinase-like_dom"/>
</dbReference>
<keyword evidence="5 9" id="KW-0460">Magnesium</keyword>
<dbReference type="PRINTS" id="PR00150">
    <property type="entry name" value="PEPCARBXLASE"/>
</dbReference>
<feature type="compositionally biased region" description="Polar residues" evidence="11">
    <location>
        <begin position="1"/>
        <end position="10"/>
    </location>
</feature>
<comment type="function">
    <text evidence="1 9">Forms oxaloacetate, a four-carbon dicarboxylic acid source for the tricarboxylic acid cycle.</text>
</comment>
<dbReference type="GO" id="GO:0005829">
    <property type="term" value="C:cytosol"/>
    <property type="evidence" value="ECO:0007669"/>
    <property type="project" value="TreeGrafter"/>
</dbReference>
<dbReference type="HAMAP" id="MF_00595">
    <property type="entry name" value="PEPcase_type1"/>
    <property type="match status" value="1"/>
</dbReference>
<dbReference type="Proteomes" id="UP000009236">
    <property type="component" value="Chromosome"/>
</dbReference>
<evidence type="ECO:0000256" key="4">
    <source>
        <dbReference type="ARBA" id="ARBA00022419"/>
    </source>
</evidence>
<evidence type="ECO:0000313" key="12">
    <source>
        <dbReference type="EMBL" id="AEG45589.1"/>
    </source>
</evidence>
<sequence length="919" mass="100778">MSENQAQPTGVVTDPSPASAGARERVVARHEMPDPLRDDIRLLGGLLGTVLREAGGQDLLDDVERLRELTIRAYGSDDGGTALAEAADLVAGFPLERAEQVARAFTCYFHLANLAEEYHRVRVLRQRETEAGAAVDESLPHAFTQLAEEVGRDEALRRLSELEFRPVLTAHPTEARRRAVSGAVRRISNLLAERDTMRPGGTSLVENERRLLAEIDTMWRTSPIRAAKPTVLDEVKTAMGVFDATLFNTFPEVYRRLDDWLLDGDAGRAAPVARPFVFLGSWIGGDRDGNPNVTAEVTRQAATLAAEHALTALEEAARQVGRKLTLDEAGTPPSSALKALWQRLRQLSEDLTAQAAAVSPREPHRAAVLAIAGRIGATRRRDADLAYRRPEELEAELRVVQDSLVEAGAPRAAYGDLQKLVWQVQTFGFHLAEIEVRQHSQVHAAALDEIAEKGVHGDLSDRTREVLDTFRALGAVQRRFGERAARRYIVSFTQAPEHLAAVYHLAELAFEDAEDIPVIDAIPLFETFADLEASVDILEAALELPQVQRRLAANGRRVEVMLGYSDSSKDVGPVAATLALHSAQSRIAEWARRHDITLTLFHGRGGALGRGGGPANRAVLAQPPHSVDGRFKLTEQGEVILARYGDPTIAARHIEQVAAATLLASAPSTEKRNAATAERFAHVASSLDASSRARFHALVKSEGFPQWFAQVTPLEEIGLLPIGSRPAKRGLSVNSLDDLRAIPWVFSWSQARINLAGWFGLGTALREFGDSPERIAELQAAYREWPLFATLLDNVEMSLAKTDERIAAQYLALGDRDDLAQMVLDELRLTREWVLRVTGNEWPLANRRVLGRAVQLRSPYVDALSLLQVRALRALRTEGASEGVTAESGKWVDGGYKDRWQHLLLLTVNGVSAGLQNTG</sequence>
<keyword evidence="12" id="KW-0670">Pyruvate</keyword>
<organism evidence="13">
    <name type="scientific">Isoptericola variabilis (strain 225)</name>
    <dbReference type="NCBI Taxonomy" id="743718"/>
    <lineage>
        <taxon>Bacteria</taxon>
        <taxon>Bacillati</taxon>
        <taxon>Actinomycetota</taxon>
        <taxon>Actinomycetes</taxon>
        <taxon>Micrococcales</taxon>
        <taxon>Promicromonosporaceae</taxon>
        <taxon>Isoptericola</taxon>
    </lineage>
</organism>
<feature type="active site" evidence="9 10">
    <location>
        <position position="171"/>
    </location>
</feature>
<feature type="region of interest" description="Disordered" evidence="11">
    <location>
        <begin position="1"/>
        <end position="24"/>
    </location>
</feature>
<gene>
    <name evidence="9" type="primary">ppc</name>
    <name evidence="12" type="ordered locus">Isova_2904</name>
</gene>
<dbReference type="GO" id="GO:0000287">
    <property type="term" value="F:magnesium ion binding"/>
    <property type="evidence" value="ECO:0007669"/>
    <property type="project" value="UniProtKB-UniRule"/>
</dbReference>